<dbReference type="PROSITE" id="PS00456">
    <property type="entry name" value="NA_SOLUT_SYMP_1"/>
    <property type="match status" value="1"/>
</dbReference>
<comment type="similarity">
    <text evidence="2 13">Belongs to the sodium:solute symporter (SSF) (TC 2.A.21) family.</text>
</comment>
<feature type="transmembrane region" description="Helical" evidence="14">
    <location>
        <begin position="6"/>
        <end position="23"/>
    </location>
</feature>
<sequence>MSGAWLVGSLAVYFAVLLAVAMYKRRTATEEDYFLASRAMPSWSLGLAFIATWYGANSALISVDKAFQSGLVSWWVLGGPTVLAVIALVALAPAIRRVGSVSQNGIMASRYNATAGNLLSVVLTIYLIVWGASQMVAIGGFFASFFGIGYATAVVLGTAVSLLYSITGGFRAVVLTETIQFVLLLAGLVVTVVVAVVLAGGPHNIGQAVEATRGPGYLNLFSGIGDNLTYIISFGLAFTIDGAAWQRIQAARNPRGARLAAVTAMGGFIPLYFLVVFTGVASVAVFAQLPSGGIVSALVRDHMSPLLGSIVFVGIAAAIMSTICTTFNLSSLYMAELFVKYVRPAASERSKVRYGRIGTALAAVAGFLVAVRLPSALNLLSLASEVLAAGLFVPLILGFFWRRGTSTGAVAAIVAGGGFILYGFVIELGVPLPAFWEGDATRILIGMGLSLVAYVAASLLSEPDNAKAEAFMARAAGRLEPGVEPAQRDAAGS</sequence>
<comment type="catalytic activity">
    <reaction evidence="12">
        <text>L-proline(in) + Na(+)(in) = L-proline(out) + Na(+)(out)</text>
        <dbReference type="Rhea" id="RHEA:28967"/>
        <dbReference type="ChEBI" id="CHEBI:29101"/>
        <dbReference type="ChEBI" id="CHEBI:60039"/>
    </reaction>
</comment>
<dbReference type="InterPro" id="IPR001734">
    <property type="entry name" value="Na/solute_symporter"/>
</dbReference>
<dbReference type="Gene3D" id="1.20.1730.10">
    <property type="entry name" value="Sodium/glucose cotransporter"/>
    <property type="match status" value="1"/>
</dbReference>
<evidence type="ECO:0000256" key="12">
    <source>
        <dbReference type="ARBA" id="ARBA00033708"/>
    </source>
</evidence>
<dbReference type="EMBL" id="JAQGLA010000065">
    <property type="protein sequence ID" value="MDA3629327.1"/>
    <property type="molecule type" value="Genomic_DNA"/>
</dbReference>
<proteinExistence type="inferred from homology"/>
<evidence type="ECO:0000256" key="5">
    <source>
        <dbReference type="ARBA" id="ARBA00022692"/>
    </source>
</evidence>
<keyword evidence="3" id="KW-0813">Transport</keyword>
<evidence type="ECO:0000256" key="14">
    <source>
        <dbReference type="SAM" id="Phobius"/>
    </source>
</evidence>
<dbReference type="InterPro" id="IPR038377">
    <property type="entry name" value="Na/Glc_symporter_sf"/>
</dbReference>
<dbReference type="Pfam" id="PF00474">
    <property type="entry name" value="SSF"/>
    <property type="match status" value="1"/>
</dbReference>
<feature type="transmembrane region" description="Helical" evidence="14">
    <location>
        <begin position="74"/>
        <end position="95"/>
    </location>
</feature>
<feature type="transmembrane region" description="Helical" evidence="14">
    <location>
        <begin position="354"/>
        <end position="373"/>
    </location>
</feature>
<keyword evidence="11" id="KW-0739">Sodium transport</keyword>
<dbReference type="InterPro" id="IPR018212">
    <property type="entry name" value="Na/solute_symporter_CS"/>
</dbReference>
<evidence type="ECO:0000313" key="16">
    <source>
        <dbReference type="Proteomes" id="UP001210380"/>
    </source>
</evidence>
<evidence type="ECO:0000313" key="15">
    <source>
        <dbReference type="EMBL" id="MDA3629327.1"/>
    </source>
</evidence>
<feature type="transmembrane region" description="Helical" evidence="14">
    <location>
        <begin position="35"/>
        <end position="54"/>
    </location>
</feature>
<evidence type="ECO:0000256" key="1">
    <source>
        <dbReference type="ARBA" id="ARBA00004651"/>
    </source>
</evidence>
<evidence type="ECO:0000256" key="11">
    <source>
        <dbReference type="ARBA" id="ARBA00023201"/>
    </source>
</evidence>
<evidence type="ECO:0000256" key="9">
    <source>
        <dbReference type="ARBA" id="ARBA00023065"/>
    </source>
</evidence>
<accession>A0ABT4V7S3</accession>
<evidence type="ECO:0000256" key="2">
    <source>
        <dbReference type="ARBA" id="ARBA00006434"/>
    </source>
</evidence>
<name>A0ABT4V7S3_9PSEU</name>
<feature type="transmembrane region" description="Helical" evidence="14">
    <location>
        <begin position="306"/>
        <end position="333"/>
    </location>
</feature>
<dbReference type="InterPro" id="IPR050277">
    <property type="entry name" value="Sodium:Solute_Symporter"/>
</dbReference>
<dbReference type="Proteomes" id="UP001210380">
    <property type="component" value="Unassembled WGS sequence"/>
</dbReference>
<evidence type="ECO:0000256" key="3">
    <source>
        <dbReference type="ARBA" id="ARBA00022448"/>
    </source>
</evidence>
<gene>
    <name evidence="15" type="ORF">OU415_28125</name>
</gene>
<evidence type="ECO:0000256" key="7">
    <source>
        <dbReference type="ARBA" id="ARBA00022989"/>
    </source>
</evidence>
<reference evidence="15 16" key="1">
    <citation type="submission" date="2022-11" db="EMBL/GenBank/DDBJ databases">
        <title>Draft genome sequence of Saccharopolyspora sp. WRP15-2 isolated from rhizosphere soils of wild rice in Thailand.</title>
        <authorList>
            <person name="Duangmal K."/>
            <person name="Kammanee S."/>
            <person name="Muangham S."/>
        </authorList>
    </citation>
    <scope>NUCLEOTIDE SEQUENCE [LARGE SCALE GENOMIC DNA]</scope>
    <source>
        <strain evidence="15 16">WRP15-2</strain>
    </source>
</reference>
<keyword evidence="9" id="KW-0406">Ion transport</keyword>
<keyword evidence="7 14" id="KW-1133">Transmembrane helix</keyword>
<dbReference type="PANTHER" id="PTHR48086:SF3">
    <property type="entry name" value="SODIUM_PROLINE SYMPORTER"/>
    <property type="match status" value="1"/>
</dbReference>
<keyword evidence="8" id="KW-0915">Sodium</keyword>
<organism evidence="15 16">
    <name type="scientific">Saccharopolyspora oryzae</name>
    <dbReference type="NCBI Taxonomy" id="2997343"/>
    <lineage>
        <taxon>Bacteria</taxon>
        <taxon>Bacillati</taxon>
        <taxon>Actinomycetota</taxon>
        <taxon>Actinomycetes</taxon>
        <taxon>Pseudonocardiales</taxon>
        <taxon>Pseudonocardiaceae</taxon>
        <taxon>Saccharopolyspora</taxon>
    </lineage>
</organism>
<keyword evidence="10 14" id="KW-0472">Membrane</keyword>
<feature type="transmembrane region" description="Helical" evidence="14">
    <location>
        <begin position="115"/>
        <end position="132"/>
    </location>
</feature>
<keyword evidence="16" id="KW-1185">Reference proteome</keyword>
<feature type="transmembrane region" description="Helical" evidence="14">
    <location>
        <begin position="138"/>
        <end position="166"/>
    </location>
</feature>
<keyword evidence="5 14" id="KW-0812">Transmembrane</keyword>
<comment type="subcellular location">
    <subcellularLocation>
        <location evidence="1">Cell membrane</location>
        <topology evidence="1">Multi-pass membrane protein</topology>
    </subcellularLocation>
</comment>
<protein>
    <submittedName>
        <fullName evidence="15">Sodium:solute symporter family protein</fullName>
    </submittedName>
</protein>
<dbReference type="RefSeq" id="WP_270952333.1">
    <property type="nucleotide sequence ID" value="NZ_JAQGLA010000065.1"/>
</dbReference>
<dbReference type="PROSITE" id="PS50283">
    <property type="entry name" value="NA_SOLUT_SYMP_3"/>
    <property type="match status" value="1"/>
</dbReference>
<evidence type="ECO:0000256" key="4">
    <source>
        <dbReference type="ARBA" id="ARBA00022475"/>
    </source>
</evidence>
<feature type="transmembrane region" description="Helical" evidence="14">
    <location>
        <begin position="442"/>
        <end position="460"/>
    </location>
</feature>
<feature type="transmembrane region" description="Helical" evidence="14">
    <location>
        <begin position="259"/>
        <end position="286"/>
    </location>
</feature>
<comment type="caution">
    <text evidence="15">The sequence shown here is derived from an EMBL/GenBank/DDBJ whole genome shotgun (WGS) entry which is preliminary data.</text>
</comment>
<keyword evidence="4" id="KW-1003">Cell membrane</keyword>
<feature type="transmembrane region" description="Helical" evidence="14">
    <location>
        <begin position="178"/>
        <end position="200"/>
    </location>
</feature>
<feature type="transmembrane region" description="Helical" evidence="14">
    <location>
        <begin position="408"/>
        <end position="430"/>
    </location>
</feature>
<evidence type="ECO:0000256" key="6">
    <source>
        <dbReference type="ARBA" id="ARBA00022847"/>
    </source>
</evidence>
<feature type="transmembrane region" description="Helical" evidence="14">
    <location>
        <begin position="220"/>
        <end position="238"/>
    </location>
</feature>
<dbReference type="CDD" id="cd10322">
    <property type="entry name" value="SLC5sbd"/>
    <property type="match status" value="1"/>
</dbReference>
<evidence type="ECO:0000256" key="8">
    <source>
        <dbReference type="ARBA" id="ARBA00023053"/>
    </source>
</evidence>
<evidence type="ECO:0000256" key="10">
    <source>
        <dbReference type="ARBA" id="ARBA00023136"/>
    </source>
</evidence>
<feature type="transmembrane region" description="Helical" evidence="14">
    <location>
        <begin position="379"/>
        <end position="401"/>
    </location>
</feature>
<dbReference type="PANTHER" id="PTHR48086">
    <property type="entry name" value="SODIUM/PROLINE SYMPORTER-RELATED"/>
    <property type="match status" value="1"/>
</dbReference>
<evidence type="ECO:0000256" key="13">
    <source>
        <dbReference type="RuleBase" id="RU362091"/>
    </source>
</evidence>
<keyword evidence="6" id="KW-0769">Symport</keyword>